<accession>A0A517M9Q2</accession>
<organism evidence="1 2">
    <name type="scientific">Roseimaritima multifibrata</name>
    <dbReference type="NCBI Taxonomy" id="1930274"/>
    <lineage>
        <taxon>Bacteria</taxon>
        <taxon>Pseudomonadati</taxon>
        <taxon>Planctomycetota</taxon>
        <taxon>Planctomycetia</taxon>
        <taxon>Pirellulales</taxon>
        <taxon>Pirellulaceae</taxon>
        <taxon>Roseimaritima</taxon>
    </lineage>
</organism>
<evidence type="ECO:0000313" key="1">
    <source>
        <dbReference type="EMBL" id="QDS91620.1"/>
    </source>
</evidence>
<sequence length="46" mass="5202">MKSTQNNGQGVDIASLSEPEMRRALGLLPPVQVRRLVQRLNEENQQ</sequence>
<protein>
    <submittedName>
        <fullName evidence="1">Uncharacterized protein</fullName>
    </submittedName>
</protein>
<dbReference type="EMBL" id="CP036262">
    <property type="protein sequence ID" value="QDS91620.1"/>
    <property type="molecule type" value="Genomic_DNA"/>
</dbReference>
<reference evidence="1 2" key="1">
    <citation type="submission" date="2019-02" db="EMBL/GenBank/DDBJ databases">
        <title>Deep-cultivation of Planctomycetes and their phenomic and genomic characterization uncovers novel biology.</title>
        <authorList>
            <person name="Wiegand S."/>
            <person name="Jogler M."/>
            <person name="Boedeker C."/>
            <person name="Pinto D."/>
            <person name="Vollmers J."/>
            <person name="Rivas-Marin E."/>
            <person name="Kohn T."/>
            <person name="Peeters S.H."/>
            <person name="Heuer A."/>
            <person name="Rast P."/>
            <person name="Oberbeckmann S."/>
            <person name="Bunk B."/>
            <person name="Jeske O."/>
            <person name="Meyerdierks A."/>
            <person name="Storesund J.E."/>
            <person name="Kallscheuer N."/>
            <person name="Luecker S."/>
            <person name="Lage O.M."/>
            <person name="Pohl T."/>
            <person name="Merkel B.J."/>
            <person name="Hornburger P."/>
            <person name="Mueller R.-W."/>
            <person name="Bruemmer F."/>
            <person name="Labrenz M."/>
            <person name="Spormann A.M."/>
            <person name="Op den Camp H."/>
            <person name="Overmann J."/>
            <person name="Amann R."/>
            <person name="Jetten M.S.M."/>
            <person name="Mascher T."/>
            <person name="Medema M.H."/>
            <person name="Devos D.P."/>
            <person name="Kaster A.-K."/>
            <person name="Ovreas L."/>
            <person name="Rohde M."/>
            <person name="Galperin M.Y."/>
            <person name="Jogler C."/>
        </authorList>
    </citation>
    <scope>NUCLEOTIDE SEQUENCE [LARGE SCALE GENOMIC DNA]</scope>
    <source>
        <strain evidence="1 2">FF011L</strain>
    </source>
</reference>
<keyword evidence="2" id="KW-1185">Reference proteome</keyword>
<proteinExistence type="predicted"/>
<dbReference type="KEGG" id="rml:FF011L_03500"/>
<name>A0A517M9Q2_9BACT</name>
<dbReference type="AlphaFoldDB" id="A0A517M9Q2"/>
<evidence type="ECO:0000313" key="2">
    <source>
        <dbReference type="Proteomes" id="UP000320672"/>
    </source>
</evidence>
<dbReference type="Proteomes" id="UP000320672">
    <property type="component" value="Chromosome"/>
</dbReference>
<gene>
    <name evidence="1" type="ORF">FF011L_03500</name>
</gene>
<dbReference type="RefSeq" id="WP_218932946.1">
    <property type="nucleotide sequence ID" value="NZ_CP036262.1"/>
</dbReference>